<dbReference type="PROSITE" id="PS51257">
    <property type="entry name" value="PROKAR_LIPOPROTEIN"/>
    <property type="match status" value="1"/>
</dbReference>
<reference evidence="3 4" key="1">
    <citation type="submission" date="2019-05" db="EMBL/GenBank/DDBJ databases">
        <title>Streptomyces marianii sp. nov., a novel marine actinomycete from southern coast of India.</title>
        <authorList>
            <person name="Iniyan A.M."/>
            <person name="Wink J."/>
            <person name="Ramprasad E."/>
            <person name="Ramana C.V."/>
            <person name="Bunk B."/>
            <person name="Sproer C."/>
            <person name="Joseph F.-J.R.S."/>
            <person name="Vincent S.G.P."/>
        </authorList>
    </citation>
    <scope>NUCLEOTIDE SEQUENCE [LARGE SCALE GENOMIC DNA]</scope>
    <source>
        <strain evidence="3 4">ICN19</strain>
    </source>
</reference>
<dbReference type="AlphaFoldDB" id="A0A5R9EB93"/>
<evidence type="ECO:0000256" key="1">
    <source>
        <dbReference type="SAM" id="MobiDB-lite"/>
    </source>
</evidence>
<feature type="region of interest" description="Disordered" evidence="1">
    <location>
        <begin position="30"/>
        <end position="84"/>
    </location>
</feature>
<feature type="compositionally biased region" description="Polar residues" evidence="1">
    <location>
        <begin position="40"/>
        <end position="62"/>
    </location>
</feature>
<gene>
    <name evidence="3" type="ORF">FEF34_33315</name>
</gene>
<proteinExistence type="predicted"/>
<organism evidence="3 4">
    <name type="scientific">Streptomyces marianii</name>
    <dbReference type="NCBI Taxonomy" id="1817406"/>
    <lineage>
        <taxon>Bacteria</taxon>
        <taxon>Bacillati</taxon>
        <taxon>Actinomycetota</taxon>
        <taxon>Actinomycetes</taxon>
        <taxon>Kitasatosporales</taxon>
        <taxon>Streptomycetaceae</taxon>
        <taxon>Streptomyces</taxon>
    </lineage>
</organism>
<accession>A0A5R9EB93</accession>
<evidence type="ECO:0000256" key="2">
    <source>
        <dbReference type="SAM" id="SignalP"/>
    </source>
</evidence>
<protein>
    <recommendedName>
        <fullName evidence="5">DUF732 domain-containing protein</fullName>
    </recommendedName>
</protein>
<dbReference type="RefSeq" id="WP_138056481.1">
    <property type="nucleotide sequence ID" value="NZ_VAWE01000001.1"/>
</dbReference>
<dbReference type="OrthoDB" id="4338372at2"/>
<evidence type="ECO:0000313" key="3">
    <source>
        <dbReference type="EMBL" id="TLQ47196.1"/>
    </source>
</evidence>
<sequence>MHTRIPRPVRRGAVGVVALTALLALAGCSSDGDAEAKAKPTQSTSGKKATATTDSQASTPSEGPSAPASKGPVLPDAKLSPATGSFTANEKKYLSGRVPVDMDPAAVLQTGQETCQRIERTAAHDKNAAIGAIISGDLPEADAAIKQLCPKQQPLLDAAATGFADGTRKNPEPGTYQALTTAAGCTWQAMGEEGKVLAAGPGTGAGKKVTAEIPAGTRTFVSTGCYAWLPA</sequence>
<keyword evidence="2" id="KW-0732">Signal</keyword>
<feature type="chain" id="PRO_5039500704" description="DUF732 domain-containing protein" evidence="2">
    <location>
        <begin position="27"/>
        <end position="231"/>
    </location>
</feature>
<keyword evidence="4" id="KW-1185">Reference proteome</keyword>
<evidence type="ECO:0000313" key="4">
    <source>
        <dbReference type="Proteomes" id="UP000305921"/>
    </source>
</evidence>
<dbReference type="Proteomes" id="UP000305921">
    <property type="component" value="Unassembled WGS sequence"/>
</dbReference>
<feature type="signal peptide" evidence="2">
    <location>
        <begin position="1"/>
        <end position="26"/>
    </location>
</feature>
<name>A0A5R9EB93_9ACTN</name>
<dbReference type="EMBL" id="VAWE01000001">
    <property type="protein sequence ID" value="TLQ47196.1"/>
    <property type="molecule type" value="Genomic_DNA"/>
</dbReference>
<evidence type="ECO:0008006" key="5">
    <source>
        <dbReference type="Google" id="ProtNLM"/>
    </source>
</evidence>
<comment type="caution">
    <text evidence="3">The sequence shown here is derived from an EMBL/GenBank/DDBJ whole genome shotgun (WGS) entry which is preliminary data.</text>
</comment>